<evidence type="ECO:0000313" key="1">
    <source>
        <dbReference type="EMBL" id="PXF56451.1"/>
    </source>
</evidence>
<comment type="caution">
    <text evidence="1">The sequence shown here is derived from an EMBL/GenBank/DDBJ whole genome shotgun (WGS) entry which is preliminary data.</text>
</comment>
<evidence type="ECO:0000313" key="2">
    <source>
        <dbReference type="Proteomes" id="UP000248329"/>
    </source>
</evidence>
<protein>
    <submittedName>
        <fullName evidence="1">Uncharacterized protein</fullName>
    </submittedName>
</protein>
<reference evidence="1" key="1">
    <citation type="submission" date="2018-01" db="EMBL/GenBank/DDBJ databases">
        <authorList>
            <person name="Krukenberg V."/>
        </authorList>
    </citation>
    <scope>NUCLEOTIDE SEQUENCE</scope>
    <source>
        <strain evidence="1">E20ANME2</strain>
    </source>
</reference>
<proteinExistence type="predicted"/>
<dbReference type="EMBL" id="PQXF01000103">
    <property type="protein sequence ID" value="PXF56451.1"/>
    <property type="molecule type" value="Genomic_DNA"/>
</dbReference>
<name>A0AC61KY53_9EURY</name>
<dbReference type="Proteomes" id="UP000248329">
    <property type="component" value="Unassembled WGS sequence"/>
</dbReference>
<accession>A0AC61KY53</accession>
<gene>
    <name evidence="1" type="ORF">C4B59_16925</name>
</gene>
<sequence>MFEISDNLIKMELKVIPSTGFYKTEEEFVKEAINTLLAARKDLRITIACELYKRDEISLGRACEIASLNIEEMKEVLYKRGIKRRVNVSLEEMENMAEKAVELARR</sequence>
<organism evidence="1 2">
    <name type="scientific">Candidatus Methanogaster sp</name>
    <dbReference type="NCBI Taxonomy" id="3386292"/>
    <lineage>
        <taxon>Archaea</taxon>
        <taxon>Methanobacteriati</taxon>
        <taxon>Methanobacteriota</taxon>
        <taxon>Stenosarchaea group</taxon>
        <taxon>Methanomicrobia</taxon>
        <taxon>Methanosarcinales</taxon>
        <taxon>ANME-2 cluster</taxon>
        <taxon>Candidatus Methanogasteraceae</taxon>
        <taxon>Candidatus Methanogaster</taxon>
    </lineage>
</organism>